<dbReference type="OrthoDB" id="135105at2"/>
<dbReference type="PANTHER" id="PTHR46844:SF1">
    <property type="entry name" value="SLR5058 PROTEIN"/>
    <property type="match status" value="1"/>
</dbReference>
<evidence type="ECO:0000313" key="3">
    <source>
        <dbReference type="Proteomes" id="UP000198221"/>
    </source>
</evidence>
<keyword evidence="3" id="KW-1185">Reference proteome</keyword>
<dbReference type="EMBL" id="LT607754">
    <property type="protein sequence ID" value="SCG34182.1"/>
    <property type="molecule type" value="Genomic_DNA"/>
</dbReference>
<dbReference type="InterPro" id="IPR007111">
    <property type="entry name" value="NACHT_NTPase"/>
</dbReference>
<sequence>MTGIVELIAGEAIKTIVGKVAASVYGSAAEGSRHRVDIDLGSLVLSDGAEAAVVLTYEQEQQISSLLKSPEVFALAAAYVLVLNTQARTRDLGGWAEECENAFQTLFASRVPGIPAASDETAALIWRIIVENLKLILPTVDGLRRLSDDDIDSLLAGDTGFNQKKPAPLYVRRIVAIARDVARAKQIRELCVDISCGMQEATSELRLEHTQEHHRFSHDALYVSRTLSPARQGDPVEANHVLADPHPGTNLVIIGHPGAGKSTFVTRLAGQIAQREESDYAPVIVRCREFGSDADVDVTDQVALSIKRATGIDVTEDDLRDLLSVGRCFLIFDGVDELVDIQARRSLIGRIEMVAYRYPLTSIVCTTRKIGYESARFESPRFSVHELHEYTPDQVEEYATRWFKLMERPKTDRMAFVRESEDIQEIRRNPLMLSLLCTLYRVRGYIPMNRRDVYKDCADLLFYGWDALRHIPQPVDHRRYGHTLMEELADFFFKFPSTGAGVEEGQLTRLIGIYFQDTAGVQASEADQRAAEFLSFCANRAWLLTATGFNARGQRLFAFTHRTFMEFYAAEAVVRRARSEDDVLQTAAQVYRDNPSSVLPDLIVQAYENKTHRGAEMLLRRLIKDPSQGGKLSGSPPYPLCLRILNATPVGAPLVRDVLTSTFRAWAQLSDDVKKGAFISLLQLYKDPRLICIGMLTGSGEGHPQDTVGFRKVFVECWAALWLLGEADLFLDEWGRVADEIVEADNLVDCADSEVLQSYLTLTGHLDPQTGKSFYSQLVLACFGEMTPGLLLQAIQKLSVGQEEETDRAIIAIHGRRLATSPPKIHPIQEKRLSQVLANLVPRMADFTQAAIQVEGAFAVLMWLACFAAEEYPGDLHPFHEVARGILPDDLLLRILATRSKSLVDEGDMADDLEGVKPLNRRERRAVAESGPSWLQRWMNGRLGLTF</sequence>
<accession>A0A1C5GKA8</accession>
<dbReference type="PROSITE" id="PS50837">
    <property type="entry name" value="NACHT"/>
    <property type="match status" value="1"/>
</dbReference>
<dbReference type="Pfam" id="PF05729">
    <property type="entry name" value="NACHT"/>
    <property type="match status" value="1"/>
</dbReference>
<dbReference type="InterPro" id="IPR003593">
    <property type="entry name" value="AAA+_ATPase"/>
</dbReference>
<dbReference type="InterPro" id="IPR027417">
    <property type="entry name" value="P-loop_NTPase"/>
</dbReference>
<proteinExistence type="predicted"/>
<dbReference type="PANTHER" id="PTHR46844">
    <property type="entry name" value="SLR5058 PROTEIN"/>
    <property type="match status" value="1"/>
</dbReference>
<dbReference type="RefSeq" id="WP_157746234.1">
    <property type="nucleotide sequence ID" value="NZ_LT607754.1"/>
</dbReference>
<evidence type="ECO:0000313" key="2">
    <source>
        <dbReference type="EMBL" id="SCG34182.1"/>
    </source>
</evidence>
<reference evidence="3" key="1">
    <citation type="submission" date="2016-06" db="EMBL/GenBank/DDBJ databases">
        <authorList>
            <person name="Varghese N."/>
            <person name="Submissions Spin"/>
        </authorList>
    </citation>
    <scope>NUCLEOTIDE SEQUENCE [LARGE SCALE GENOMIC DNA]</scope>
    <source>
        <strain evidence="3">DSM 43819</strain>
    </source>
</reference>
<organism evidence="2 3">
    <name type="scientific">Micromonospora inositola</name>
    <dbReference type="NCBI Taxonomy" id="47865"/>
    <lineage>
        <taxon>Bacteria</taxon>
        <taxon>Bacillati</taxon>
        <taxon>Actinomycetota</taxon>
        <taxon>Actinomycetes</taxon>
        <taxon>Micromonosporales</taxon>
        <taxon>Micromonosporaceae</taxon>
        <taxon>Micromonospora</taxon>
    </lineage>
</organism>
<evidence type="ECO:0000259" key="1">
    <source>
        <dbReference type="PROSITE" id="PS50837"/>
    </source>
</evidence>
<dbReference type="SUPFAM" id="SSF52540">
    <property type="entry name" value="P-loop containing nucleoside triphosphate hydrolases"/>
    <property type="match status" value="1"/>
</dbReference>
<dbReference type="Proteomes" id="UP000198221">
    <property type="component" value="Chromosome I"/>
</dbReference>
<dbReference type="SMART" id="SM00382">
    <property type="entry name" value="AAA"/>
    <property type="match status" value="1"/>
</dbReference>
<dbReference type="AlphaFoldDB" id="A0A1C5GKA8"/>
<protein>
    <submittedName>
        <fullName evidence="2">NACHT domain-containing protein</fullName>
    </submittedName>
</protein>
<name>A0A1C5GKA8_9ACTN</name>
<gene>
    <name evidence="2" type="ORF">GA0070613_0009</name>
</gene>
<feature type="domain" description="NACHT" evidence="1">
    <location>
        <begin position="249"/>
        <end position="441"/>
    </location>
</feature>
<dbReference type="Gene3D" id="3.40.50.300">
    <property type="entry name" value="P-loop containing nucleotide triphosphate hydrolases"/>
    <property type="match status" value="1"/>
</dbReference>